<accession>A0A6A6I903</accession>
<evidence type="ECO:0000313" key="2">
    <source>
        <dbReference type="EMBL" id="KAF2246000.1"/>
    </source>
</evidence>
<reference evidence="2" key="1">
    <citation type="journal article" date="2020" name="Stud. Mycol.">
        <title>101 Dothideomycetes genomes: a test case for predicting lifestyles and emergence of pathogens.</title>
        <authorList>
            <person name="Haridas S."/>
            <person name="Albert R."/>
            <person name="Binder M."/>
            <person name="Bloem J."/>
            <person name="Labutti K."/>
            <person name="Salamov A."/>
            <person name="Andreopoulos B."/>
            <person name="Baker S."/>
            <person name="Barry K."/>
            <person name="Bills G."/>
            <person name="Bluhm B."/>
            <person name="Cannon C."/>
            <person name="Castanera R."/>
            <person name="Culley D."/>
            <person name="Daum C."/>
            <person name="Ezra D."/>
            <person name="Gonzalez J."/>
            <person name="Henrissat B."/>
            <person name="Kuo A."/>
            <person name="Liang C."/>
            <person name="Lipzen A."/>
            <person name="Lutzoni F."/>
            <person name="Magnuson J."/>
            <person name="Mondo S."/>
            <person name="Nolan M."/>
            <person name="Ohm R."/>
            <person name="Pangilinan J."/>
            <person name="Park H.-J."/>
            <person name="Ramirez L."/>
            <person name="Alfaro M."/>
            <person name="Sun H."/>
            <person name="Tritt A."/>
            <person name="Yoshinaga Y."/>
            <person name="Zwiers L.-H."/>
            <person name="Turgeon B."/>
            <person name="Goodwin S."/>
            <person name="Spatafora J."/>
            <person name="Crous P."/>
            <person name="Grigoriev I."/>
        </authorList>
    </citation>
    <scope>NUCLEOTIDE SEQUENCE</scope>
    <source>
        <strain evidence="2">CBS 122368</strain>
    </source>
</reference>
<evidence type="ECO:0000256" key="1">
    <source>
        <dbReference type="SAM" id="MobiDB-lite"/>
    </source>
</evidence>
<gene>
    <name evidence="2" type="ORF">BU26DRAFT_507660</name>
</gene>
<name>A0A6A6I903_9PLEO</name>
<feature type="region of interest" description="Disordered" evidence="1">
    <location>
        <begin position="175"/>
        <end position="194"/>
    </location>
</feature>
<proteinExistence type="predicted"/>
<feature type="compositionally biased region" description="Polar residues" evidence="1">
    <location>
        <begin position="20"/>
        <end position="41"/>
    </location>
</feature>
<dbReference type="GeneID" id="54580347"/>
<dbReference type="EMBL" id="ML987199">
    <property type="protein sequence ID" value="KAF2246000.1"/>
    <property type="molecule type" value="Genomic_DNA"/>
</dbReference>
<dbReference type="AlphaFoldDB" id="A0A6A6I903"/>
<feature type="region of interest" description="Disordered" evidence="1">
    <location>
        <begin position="1"/>
        <end position="147"/>
    </location>
</feature>
<feature type="compositionally biased region" description="Polar residues" evidence="1">
    <location>
        <begin position="99"/>
        <end position="114"/>
    </location>
</feature>
<keyword evidence="3" id="KW-1185">Reference proteome</keyword>
<dbReference type="RefSeq" id="XP_033681004.1">
    <property type="nucleotide sequence ID" value="XM_033827017.1"/>
</dbReference>
<sequence length="243" mass="25951">MAPSDSRRGSGSPEHAFPTRTENTSSDYSSPSYTNYRNSQGYVPMAAYSRMRPHPAHTPYPGVRRASQPIDIPGAGGFTPATPRLQPVYGGASPVDAPQLTSHRAGSNNPSTPLVQVPPRANVASRPPSGDHGDMFSMDPHPDEGVGGKHHMPTFGGRPAPGAFAIYDPVTGESNDAGPFRQRGPVYRDGTPIFPRDHYMVPKSDHRGEGPQGQAGAHARVTDGRQCCGGKDNRKGWRGPSTY</sequence>
<feature type="compositionally biased region" description="Basic and acidic residues" evidence="1">
    <location>
        <begin position="129"/>
        <end position="147"/>
    </location>
</feature>
<evidence type="ECO:0000313" key="3">
    <source>
        <dbReference type="Proteomes" id="UP000800094"/>
    </source>
</evidence>
<feature type="region of interest" description="Disordered" evidence="1">
    <location>
        <begin position="204"/>
        <end position="243"/>
    </location>
</feature>
<organism evidence="2 3">
    <name type="scientific">Trematosphaeria pertusa</name>
    <dbReference type="NCBI Taxonomy" id="390896"/>
    <lineage>
        <taxon>Eukaryota</taxon>
        <taxon>Fungi</taxon>
        <taxon>Dikarya</taxon>
        <taxon>Ascomycota</taxon>
        <taxon>Pezizomycotina</taxon>
        <taxon>Dothideomycetes</taxon>
        <taxon>Pleosporomycetidae</taxon>
        <taxon>Pleosporales</taxon>
        <taxon>Massarineae</taxon>
        <taxon>Trematosphaeriaceae</taxon>
        <taxon>Trematosphaeria</taxon>
    </lineage>
</organism>
<protein>
    <submittedName>
        <fullName evidence="2">Uncharacterized protein</fullName>
    </submittedName>
</protein>
<dbReference type="Proteomes" id="UP000800094">
    <property type="component" value="Unassembled WGS sequence"/>
</dbReference>